<sequence>MGVWTEGRLRSRVPAREGWLRYEAQGVNRRRAVMGGGETIWRGAGWVSRARLGHKLGCVSERRREPRVQTKDGEGRHWADGRVREGWMLAHGRRRVRLLGRRRRPRRSSASTGRFRVCLNFVFNDVSCPVVWTQRR</sequence>
<reference evidence="1" key="2">
    <citation type="submission" date="2023-04" db="EMBL/GenBank/DDBJ databases">
        <authorList>
            <person name="Bruccoleri R.E."/>
            <person name="Oakeley E.J."/>
            <person name="Faust A.-M."/>
            <person name="Dessus-Babus S."/>
            <person name="Altorfer M."/>
            <person name="Burckhardt D."/>
            <person name="Oertli M."/>
            <person name="Naumann U."/>
            <person name="Petersen F."/>
            <person name="Wong J."/>
        </authorList>
    </citation>
    <scope>NUCLEOTIDE SEQUENCE</scope>
    <source>
        <strain evidence="1">GSM-AAB239-AS_SAM_17_03QT</strain>
        <tissue evidence="1">Leaf</tissue>
    </source>
</reference>
<comment type="caution">
    <text evidence="1">The sequence shown here is derived from an EMBL/GenBank/DDBJ whole genome shotgun (WGS) entry which is preliminary data.</text>
</comment>
<gene>
    <name evidence="1" type="ORF">M6B38_309015</name>
</gene>
<evidence type="ECO:0000313" key="1">
    <source>
        <dbReference type="EMBL" id="KAJ6840990.1"/>
    </source>
</evidence>
<accession>A0AAX6HIW1</accession>
<organism evidence="1 2">
    <name type="scientific">Iris pallida</name>
    <name type="common">Sweet iris</name>
    <dbReference type="NCBI Taxonomy" id="29817"/>
    <lineage>
        <taxon>Eukaryota</taxon>
        <taxon>Viridiplantae</taxon>
        <taxon>Streptophyta</taxon>
        <taxon>Embryophyta</taxon>
        <taxon>Tracheophyta</taxon>
        <taxon>Spermatophyta</taxon>
        <taxon>Magnoliopsida</taxon>
        <taxon>Liliopsida</taxon>
        <taxon>Asparagales</taxon>
        <taxon>Iridaceae</taxon>
        <taxon>Iridoideae</taxon>
        <taxon>Irideae</taxon>
        <taxon>Iris</taxon>
    </lineage>
</organism>
<dbReference type="Proteomes" id="UP001140949">
    <property type="component" value="Unassembled WGS sequence"/>
</dbReference>
<dbReference type="AlphaFoldDB" id="A0AAX6HIW1"/>
<name>A0AAX6HIW1_IRIPA</name>
<keyword evidence="2" id="KW-1185">Reference proteome</keyword>
<dbReference type="EMBL" id="JANAVB010008998">
    <property type="protein sequence ID" value="KAJ6840990.1"/>
    <property type="molecule type" value="Genomic_DNA"/>
</dbReference>
<proteinExistence type="predicted"/>
<protein>
    <submittedName>
        <fullName evidence="1">Basic proline-rich protein-like</fullName>
    </submittedName>
</protein>
<reference evidence="1" key="1">
    <citation type="journal article" date="2023" name="GigaByte">
        <title>Genome assembly of the bearded iris, Iris pallida Lam.</title>
        <authorList>
            <person name="Bruccoleri R.E."/>
            <person name="Oakeley E.J."/>
            <person name="Faust A.M.E."/>
            <person name="Altorfer M."/>
            <person name="Dessus-Babus S."/>
            <person name="Burckhardt D."/>
            <person name="Oertli M."/>
            <person name="Naumann U."/>
            <person name="Petersen F."/>
            <person name="Wong J."/>
        </authorList>
    </citation>
    <scope>NUCLEOTIDE SEQUENCE</scope>
    <source>
        <strain evidence="1">GSM-AAB239-AS_SAM_17_03QT</strain>
    </source>
</reference>
<evidence type="ECO:0000313" key="2">
    <source>
        <dbReference type="Proteomes" id="UP001140949"/>
    </source>
</evidence>